<evidence type="ECO:0000313" key="3">
    <source>
        <dbReference type="Proteomes" id="UP001611383"/>
    </source>
</evidence>
<evidence type="ECO:0000313" key="2">
    <source>
        <dbReference type="EMBL" id="WNG47817.1"/>
    </source>
</evidence>
<dbReference type="Proteomes" id="UP001611383">
    <property type="component" value="Chromosome"/>
</dbReference>
<dbReference type="RefSeq" id="WP_395804583.1">
    <property type="nucleotide sequence ID" value="NZ_CP043494.1"/>
</dbReference>
<feature type="transmembrane region" description="Helical" evidence="1">
    <location>
        <begin position="6"/>
        <end position="25"/>
    </location>
</feature>
<name>A0ABY9WXE8_9BACT</name>
<proteinExistence type="predicted"/>
<feature type="transmembrane region" description="Helical" evidence="1">
    <location>
        <begin position="283"/>
        <end position="300"/>
    </location>
</feature>
<keyword evidence="1" id="KW-0472">Membrane</keyword>
<organism evidence="2 3">
    <name type="scientific">Archangium minus</name>
    <dbReference type="NCBI Taxonomy" id="83450"/>
    <lineage>
        <taxon>Bacteria</taxon>
        <taxon>Pseudomonadati</taxon>
        <taxon>Myxococcota</taxon>
        <taxon>Myxococcia</taxon>
        <taxon>Myxococcales</taxon>
        <taxon>Cystobacterineae</taxon>
        <taxon>Archangiaceae</taxon>
        <taxon>Archangium</taxon>
    </lineage>
</organism>
<sequence length="353" mass="38724">MNPWFLGLLLVSMLVLPLPFALRWWRRRQARRAWLALAPRLELSLVAGGDQRLLSGRYQGHPVEVLLSSDGTAQMRMTVQAHLPPDLHLSRQEAGSRRLQLRGLRDIQVGDAALDAAFVIQGSNPAAVIRLLREPGVRDALLALVAGNPQAVLTRNEVVAPSGYPVQEEPCRRALRALALVASTLERTAGQHAQLAASAREQAWSERLALATARPQAPLPPEPALPPVDKAPVERNVRSEYGRRKSLYFLFGQLPVAVGWWMWLLGGAFKHRHELLGLAPTEWGALGGVLFVLGIGGGLYGQLKLLRCPACDESLTQDGAAEAALSSRRVTRRNRTSLALKFSACPFCKTRLR</sequence>
<keyword evidence="3" id="KW-1185">Reference proteome</keyword>
<accession>A0ABY9WXE8</accession>
<keyword evidence="1" id="KW-0812">Transmembrane</keyword>
<reference evidence="2 3" key="1">
    <citation type="submission" date="2019-08" db="EMBL/GenBank/DDBJ databases">
        <title>Archangium and Cystobacter genomes.</title>
        <authorList>
            <person name="Chen I.-C.K."/>
            <person name="Wielgoss S."/>
        </authorList>
    </citation>
    <scope>NUCLEOTIDE SEQUENCE [LARGE SCALE GENOMIC DNA]</scope>
    <source>
        <strain evidence="2 3">Cbm 6</strain>
    </source>
</reference>
<dbReference type="EMBL" id="CP043494">
    <property type="protein sequence ID" value="WNG47817.1"/>
    <property type="molecule type" value="Genomic_DNA"/>
</dbReference>
<gene>
    <name evidence="2" type="ORF">F0U60_29550</name>
</gene>
<protein>
    <submittedName>
        <fullName evidence="2">Uncharacterized protein</fullName>
    </submittedName>
</protein>
<feature type="transmembrane region" description="Helical" evidence="1">
    <location>
        <begin position="246"/>
        <end position="263"/>
    </location>
</feature>
<evidence type="ECO:0000256" key="1">
    <source>
        <dbReference type="SAM" id="Phobius"/>
    </source>
</evidence>
<keyword evidence="1" id="KW-1133">Transmembrane helix</keyword>